<dbReference type="RefSeq" id="WP_140590622.1">
    <property type="nucleotide sequence ID" value="NZ_VFWZ01000002.1"/>
</dbReference>
<name>A0A504JGW7_9FLAO</name>
<gene>
    <name evidence="3" type="ORF">FHK87_04740</name>
</gene>
<comment type="caution">
    <text evidence="3">The sequence shown here is derived from an EMBL/GenBank/DDBJ whole genome shotgun (WGS) entry which is preliminary data.</text>
</comment>
<feature type="chain" id="PRO_5021293484" evidence="2">
    <location>
        <begin position="18"/>
        <end position="386"/>
    </location>
</feature>
<feature type="transmembrane region" description="Helical" evidence="1">
    <location>
        <begin position="196"/>
        <end position="228"/>
    </location>
</feature>
<feature type="transmembrane region" description="Helical" evidence="1">
    <location>
        <begin position="155"/>
        <end position="184"/>
    </location>
</feature>
<evidence type="ECO:0000256" key="1">
    <source>
        <dbReference type="SAM" id="Phobius"/>
    </source>
</evidence>
<keyword evidence="4" id="KW-1185">Reference proteome</keyword>
<organism evidence="3 4">
    <name type="scientific">Aquimarina algicola</name>
    <dbReference type="NCBI Taxonomy" id="2589995"/>
    <lineage>
        <taxon>Bacteria</taxon>
        <taxon>Pseudomonadati</taxon>
        <taxon>Bacteroidota</taxon>
        <taxon>Flavobacteriia</taxon>
        <taxon>Flavobacteriales</taxon>
        <taxon>Flavobacteriaceae</taxon>
        <taxon>Aquimarina</taxon>
    </lineage>
</organism>
<feature type="signal peptide" evidence="2">
    <location>
        <begin position="1"/>
        <end position="17"/>
    </location>
</feature>
<proteinExistence type="predicted"/>
<keyword evidence="2" id="KW-0732">Signal</keyword>
<protein>
    <submittedName>
        <fullName evidence="3">Uncharacterized protein</fullName>
    </submittedName>
</protein>
<accession>A0A504JGW7</accession>
<sequence>MKKITLLFLLIPFFLLAQNSTQEIQDTLDQNATLIDQFAQLAPMCINPYLTVFLTSLSAKIGFHNDFVATNPFFNNWFITILFGVLFLFTASVGTVFKTNKATAPIALVDNYLSNHAALLINGFIMLAPTIFSSDSLHEEVVYQAGFLSVSFKTILVLITSMYFLVIVMSVRFFLDILIFFSPFPLIDSALEISKIIVSLIFVFISIISPMLSVIISVLMFIVALIFYRRSVRLIQKTKYLIIYPILNLFRSKEKILTNGESFSILIYTANPTEKIKKGRIVRLEKENEKFYIVKNRFLRSNIKEEIDFSDFTIDQKSLSIKIMSKDENITIILNRSYHKYIEEIAETLGITIETKANEKIPLNTKLMHRLKNMFQKNDITELKAM</sequence>
<dbReference type="OrthoDB" id="1426616at2"/>
<keyword evidence="1" id="KW-1133">Transmembrane helix</keyword>
<keyword evidence="1" id="KW-0812">Transmembrane</keyword>
<dbReference type="AlphaFoldDB" id="A0A504JGW7"/>
<reference evidence="3 4" key="1">
    <citation type="submission" date="2019-06" db="EMBL/GenBank/DDBJ databases">
        <authorList>
            <person name="Meng X."/>
        </authorList>
    </citation>
    <scope>NUCLEOTIDE SEQUENCE [LARGE SCALE GENOMIC DNA]</scope>
    <source>
        <strain evidence="3 4">M625</strain>
    </source>
</reference>
<feature type="transmembrane region" description="Helical" evidence="1">
    <location>
        <begin position="77"/>
        <end position="97"/>
    </location>
</feature>
<feature type="transmembrane region" description="Helical" evidence="1">
    <location>
        <begin position="117"/>
        <end position="134"/>
    </location>
</feature>
<evidence type="ECO:0000313" key="3">
    <source>
        <dbReference type="EMBL" id="TPN86913.1"/>
    </source>
</evidence>
<keyword evidence="1" id="KW-0472">Membrane</keyword>
<dbReference type="Proteomes" id="UP000315540">
    <property type="component" value="Unassembled WGS sequence"/>
</dbReference>
<evidence type="ECO:0000313" key="4">
    <source>
        <dbReference type="Proteomes" id="UP000315540"/>
    </source>
</evidence>
<dbReference type="EMBL" id="VFWZ01000002">
    <property type="protein sequence ID" value="TPN86913.1"/>
    <property type="molecule type" value="Genomic_DNA"/>
</dbReference>
<evidence type="ECO:0000256" key="2">
    <source>
        <dbReference type="SAM" id="SignalP"/>
    </source>
</evidence>